<dbReference type="Proteomes" id="UP000000311">
    <property type="component" value="Unassembled WGS sequence"/>
</dbReference>
<organism evidence="2">
    <name type="scientific">Camponotus floridanus</name>
    <name type="common">Florida carpenter ant</name>
    <dbReference type="NCBI Taxonomy" id="104421"/>
    <lineage>
        <taxon>Eukaryota</taxon>
        <taxon>Metazoa</taxon>
        <taxon>Ecdysozoa</taxon>
        <taxon>Arthropoda</taxon>
        <taxon>Hexapoda</taxon>
        <taxon>Insecta</taxon>
        <taxon>Pterygota</taxon>
        <taxon>Neoptera</taxon>
        <taxon>Endopterygota</taxon>
        <taxon>Hymenoptera</taxon>
        <taxon>Apocrita</taxon>
        <taxon>Aculeata</taxon>
        <taxon>Formicoidea</taxon>
        <taxon>Formicidae</taxon>
        <taxon>Formicinae</taxon>
        <taxon>Camponotus</taxon>
    </lineage>
</organism>
<sequence>LSDHPNIIITRADKRNVTVVLDRDIYITKMQNLLFDDSTYTVITKDSTKKVCNNLKSLLARWRKFDYISISRYKSLLLTDGIIPRAYGLPKIHKQNFLLRIIVLSINSSLHAFANFLHSILYQHLPRSKSYIKNS</sequence>
<dbReference type="EMBL" id="GL441615">
    <property type="protein sequence ID" value="EFN64518.1"/>
    <property type="molecule type" value="Genomic_DNA"/>
</dbReference>
<gene>
    <name evidence="1" type="ORF">EAG_01380</name>
</gene>
<dbReference type="OrthoDB" id="7551446at2759"/>
<dbReference type="InParanoid" id="E2APW5"/>
<feature type="non-terminal residue" evidence="1">
    <location>
        <position position="1"/>
    </location>
</feature>
<evidence type="ECO:0000313" key="2">
    <source>
        <dbReference type="Proteomes" id="UP000000311"/>
    </source>
</evidence>
<accession>E2APW5</accession>
<keyword evidence="2" id="KW-1185">Reference proteome</keyword>
<name>E2APW5_CAMFO</name>
<protein>
    <recommendedName>
        <fullName evidence="3">Reverse transcriptase domain-containing protein</fullName>
    </recommendedName>
</protein>
<feature type="non-terminal residue" evidence="1">
    <location>
        <position position="135"/>
    </location>
</feature>
<dbReference type="AlphaFoldDB" id="E2APW5"/>
<reference evidence="1 2" key="1">
    <citation type="journal article" date="2010" name="Science">
        <title>Genomic comparison of the ants Camponotus floridanus and Harpegnathos saltator.</title>
        <authorList>
            <person name="Bonasio R."/>
            <person name="Zhang G."/>
            <person name="Ye C."/>
            <person name="Mutti N.S."/>
            <person name="Fang X."/>
            <person name="Qin N."/>
            <person name="Donahue G."/>
            <person name="Yang P."/>
            <person name="Li Q."/>
            <person name="Li C."/>
            <person name="Zhang P."/>
            <person name="Huang Z."/>
            <person name="Berger S.L."/>
            <person name="Reinberg D."/>
            <person name="Wang J."/>
            <person name="Liebig J."/>
        </authorList>
    </citation>
    <scope>NUCLEOTIDE SEQUENCE [LARGE SCALE GENOMIC DNA]</scope>
    <source>
        <strain evidence="2">C129</strain>
    </source>
</reference>
<proteinExistence type="predicted"/>
<evidence type="ECO:0008006" key="3">
    <source>
        <dbReference type="Google" id="ProtNLM"/>
    </source>
</evidence>
<evidence type="ECO:0000313" key="1">
    <source>
        <dbReference type="EMBL" id="EFN64518.1"/>
    </source>
</evidence>